<accession>A0A7S0UHR2</accession>
<evidence type="ECO:0000313" key="2">
    <source>
        <dbReference type="EMBL" id="CAD8760413.1"/>
    </source>
</evidence>
<name>A0A7S0UHR2_9STRA</name>
<dbReference type="EMBL" id="HBFL01000630">
    <property type="protein sequence ID" value="CAD8760413.1"/>
    <property type="molecule type" value="Transcribed_RNA"/>
</dbReference>
<reference evidence="2" key="1">
    <citation type="submission" date="2021-01" db="EMBL/GenBank/DDBJ databases">
        <authorList>
            <person name="Corre E."/>
            <person name="Pelletier E."/>
            <person name="Niang G."/>
            <person name="Scheremetjew M."/>
            <person name="Finn R."/>
            <person name="Kale V."/>
            <person name="Holt S."/>
            <person name="Cochrane G."/>
            <person name="Meng A."/>
            <person name="Brown T."/>
            <person name="Cohen L."/>
        </authorList>
    </citation>
    <scope>NUCLEOTIDE SEQUENCE</scope>
    <source>
        <strain evidence="2">UNC1205</strain>
    </source>
</reference>
<feature type="region of interest" description="Disordered" evidence="1">
    <location>
        <begin position="41"/>
        <end position="101"/>
    </location>
</feature>
<feature type="compositionally biased region" description="Acidic residues" evidence="1">
    <location>
        <begin position="44"/>
        <end position="54"/>
    </location>
</feature>
<protein>
    <submittedName>
        <fullName evidence="2">Uncharacterized protein</fullName>
    </submittedName>
</protein>
<dbReference type="AlphaFoldDB" id="A0A7S0UHR2"/>
<sequence length="480" mass="54575">MEAYVERCNAQQKRMGKDACTLEYDMSTAFADSVDDVRKKYEGDSDEFDEDDDDGAKQYDYDKNERNAHGEKLRAPLPGIDRMKDNELRPNRTRPNPLKPVHIVFGDGTGKEFDLTDFYEYDQEPDFLIPKKLDVGEMVPIRWRDDLTPVDGSDGESFVVGFPPELHEEFKKYVTKSGMMNVAHSILYKEEPLEQGDQRIYTLDDGEKWTAMVQGSWDTDMVWLDPGDESCFESLLGILRRGNFGKVLDSVGKAFDLDGLMIQGVGAIFLSEYTKTENMHVDIPGSRGSFYNIIVPVHIPADDVAIFKLSDKEDDFQGKIKLDPNVGVVLGGESRHGTGECNYRKKEDFRLSFAIYVADINDENIDMIASDSTSLWPTSGDTFYLEAQKSRLWTKDGKNSIQWDKGRTPINIQDQHPRCEQLDKELCMTDVQGFRLMCPKTCELYLEDDVYYAKYFPNQTAPSPTCTKKDDPTCTATATK</sequence>
<proteinExistence type="predicted"/>
<feature type="compositionally biased region" description="Basic and acidic residues" evidence="1">
    <location>
        <begin position="55"/>
        <end position="74"/>
    </location>
</feature>
<gene>
    <name evidence="2" type="ORF">PDEL1432_LOCUS452</name>
</gene>
<feature type="compositionally biased region" description="Basic and acidic residues" evidence="1">
    <location>
        <begin position="81"/>
        <end position="90"/>
    </location>
</feature>
<organism evidence="2">
    <name type="scientific">Pseudo-nitzschia delicatissima</name>
    <dbReference type="NCBI Taxonomy" id="44447"/>
    <lineage>
        <taxon>Eukaryota</taxon>
        <taxon>Sar</taxon>
        <taxon>Stramenopiles</taxon>
        <taxon>Ochrophyta</taxon>
        <taxon>Bacillariophyta</taxon>
        <taxon>Bacillariophyceae</taxon>
        <taxon>Bacillariophycidae</taxon>
        <taxon>Bacillariales</taxon>
        <taxon>Bacillariaceae</taxon>
        <taxon>Pseudo-nitzschia</taxon>
    </lineage>
</organism>
<evidence type="ECO:0000256" key="1">
    <source>
        <dbReference type="SAM" id="MobiDB-lite"/>
    </source>
</evidence>